<dbReference type="GO" id="GO:0005524">
    <property type="term" value="F:ATP binding"/>
    <property type="evidence" value="ECO:0007669"/>
    <property type="project" value="UniProtKB-KW"/>
</dbReference>
<evidence type="ECO:0000256" key="13">
    <source>
        <dbReference type="ARBA" id="ARBA00022777"/>
    </source>
</evidence>
<dbReference type="Pfam" id="PF02283">
    <property type="entry name" value="CobU"/>
    <property type="match status" value="1"/>
</dbReference>
<comment type="function">
    <text evidence="4">Catalyzes ATP-dependent phosphorylation of adenosylcobinamide and addition of GMP to adenosylcobinamide phosphate.</text>
</comment>
<evidence type="ECO:0000256" key="9">
    <source>
        <dbReference type="ARBA" id="ARBA00012523"/>
    </source>
</evidence>
<evidence type="ECO:0000256" key="1">
    <source>
        <dbReference type="ARBA" id="ARBA00000312"/>
    </source>
</evidence>
<evidence type="ECO:0000256" key="3">
    <source>
        <dbReference type="ARBA" id="ARBA00001522"/>
    </source>
</evidence>
<dbReference type="AlphaFoldDB" id="A0A644XWZ4"/>
<dbReference type="InterPro" id="IPR003203">
    <property type="entry name" value="CobU/CobP"/>
</dbReference>
<gene>
    <name evidence="18" type="primary">cobU_7</name>
    <name evidence="18" type="ORF">SDC9_66620</name>
</gene>
<comment type="catalytic activity">
    <reaction evidence="3">
        <text>adenosylcob(III)inamide + GTP = adenosylcob(III)inamide phosphate + GDP + H(+)</text>
        <dbReference type="Rhea" id="RHEA:15765"/>
        <dbReference type="ChEBI" id="CHEBI:2480"/>
        <dbReference type="ChEBI" id="CHEBI:15378"/>
        <dbReference type="ChEBI" id="CHEBI:37565"/>
        <dbReference type="ChEBI" id="CHEBI:58189"/>
        <dbReference type="ChEBI" id="CHEBI:58502"/>
        <dbReference type="EC" id="2.7.1.156"/>
    </reaction>
</comment>
<evidence type="ECO:0000256" key="7">
    <source>
        <dbReference type="ARBA" id="ARBA00007490"/>
    </source>
</evidence>
<evidence type="ECO:0000256" key="15">
    <source>
        <dbReference type="ARBA" id="ARBA00023134"/>
    </source>
</evidence>
<comment type="pathway">
    <text evidence="5">Cofactor biosynthesis; adenosylcobalamin biosynthesis; adenosylcobalamin from cob(II)yrinate a,c-diamide: step 6/7.</text>
</comment>
<keyword evidence="10" id="KW-0169">Cobalamin biosynthesis</keyword>
<evidence type="ECO:0000256" key="2">
    <source>
        <dbReference type="ARBA" id="ARBA00000711"/>
    </source>
</evidence>
<dbReference type="Gene3D" id="3.40.50.300">
    <property type="entry name" value="P-loop containing nucleotide triphosphate hydrolases"/>
    <property type="match status" value="1"/>
</dbReference>
<name>A0A644XWZ4_9ZZZZ</name>
<comment type="catalytic activity">
    <reaction evidence="2">
        <text>adenosylcob(III)inamide phosphate + GTP + H(+) = adenosylcob(III)inamide-GDP + diphosphate</text>
        <dbReference type="Rhea" id="RHEA:22712"/>
        <dbReference type="ChEBI" id="CHEBI:15378"/>
        <dbReference type="ChEBI" id="CHEBI:33019"/>
        <dbReference type="ChEBI" id="CHEBI:37565"/>
        <dbReference type="ChEBI" id="CHEBI:58502"/>
        <dbReference type="ChEBI" id="CHEBI:60487"/>
        <dbReference type="EC" id="2.7.7.62"/>
    </reaction>
</comment>
<evidence type="ECO:0000256" key="5">
    <source>
        <dbReference type="ARBA" id="ARBA00004692"/>
    </source>
</evidence>
<evidence type="ECO:0000256" key="4">
    <source>
        <dbReference type="ARBA" id="ARBA00003889"/>
    </source>
</evidence>
<evidence type="ECO:0000256" key="8">
    <source>
        <dbReference type="ARBA" id="ARBA00012016"/>
    </source>
</evidence>
<comment type="similarity">
    <text evidence="7">Belongs to the CobU/CobP family.</text>
</comment>
<dbReference type="EC" id="2.7.1.156" evidence="8"/>
<evidence type="ECO:0000256" key="17">
    <source>
        <dbReference type="ARBA" id="ARBA00030571"/>
    </source>
</evidence>
<dbReference type="PIRSF" id="PIRSF006135">
    <property type="entry name" value="CobU"/>
    <property type="match status" value="1"/>
</dbReference>
<dbReference type="PANTHER" id="PTHR34848">
    <property type="match status" value="1"/>
</dbReference>
<evidence type="ECO:0000256" key="12">
    <source>
        <dbReference type="ARBA" id="ARBA00022741"/>
    </source>
</evidence>
<keyword evidence="13" id="KW-0418">Kinase</keyword>
<keyword evidence="14" id="KW-0067">ATP-binding</keyword>
<evidence type="ECO:0000256" key="14">
    <source>
        <dbReference type="ARBA" id="ARBA00022840"/>
    </source>
</evidence>
<dbReference type="NCBIfam" id="NF004469">
    <property type="entry name" value="PRK05800.1"/>
    <property type="match status" value="1"/>
</dbReference>
<dbReference type="InterPro" id="IPR027417">
    <property type="entry name" value="P-loop_NTPase"/>
</dbReference>
<dbReference type="GO" id="GO:0008820">
    <property type="term" value="F:cobinamide phosphate guanylyltransferase activity"/>
    <property type="evidence" value="ECO:0007669"/>
    <property type="project" value="UniProtKB-EC"/>
</dbReference>
<dbReference type="GO" id="GO:0005525">
    <property type="term" value="F:GTP binding"/>
    <property type="evidence" value="ECO:0007669"/>
    <property type="project" value="UniProtKB-KW"/>
</dbReference>
<accession>A0A644XWZ4</accession>
<organism evidence="18">
    <name type="scientific">bioreactor metagenome</name>
    <dbReference type="NCBI Taxonomy" id="1076179"/>
    <lineage>
        <taxon>unclassified sequences</taxon>
        <taxon>metagenomes</taxon>
        <taxon>ecological metagenomes</taxon>
    </lineage>
</organism>
<protein>
    <recommendedName>
        <fullName evidence="16">Adenosylcobinamide kinase</fullName>
        <ecNumber evidence="8">2.7.1.156</ecNumber>
        <ecNumber evidence="9">2.7.7.62</ecNumber>
    </recommendedName>
    <alternativeName>
        <fullName evidence="17">Adenosylcobinamide-phosphate guanylyltransferase</fullName>
    </alternativeName>
</protein>
<evidence type="ECO:0000256" key="16">
    <source>
        <dbReference type="ARBA" id="ARBA00029570"/>
    </source>
</evidence>
<keyword evidence="12" id="KW-0547">Nucleotide-binding</keyword>
<dbReference type="GO" id="GO:0043752">
    <property type="term" value="F:adenosylcobinamide kinase activity"/>
    <property type="evidence" value="ECO:0007669"/>
    <property type="project" value="UniProtKB-EC"/>
</dbReference>
<comment type="pathway">
    <text evidence="6">Cofactor biosynthesis; adenosylcobalamin biosynthesis; adenosylcobalamin from cob(II)yrinate a,c-diamide: step 5/7.</text>
</comment>
<dbReference type="EMBL" id="VSSQ01003329">
    <property type="protein sequence ID" value="MPM20191.1"/>
    <property type="molecule type" value="Genomic_DNA"/>
</dbReference>
<evidence type="ECO:0000256" key="6">
    <source>
        <dbReference type="ARBA" id="ARBA00005159"/>
    </source>
</evidence>
<comment type="caution">
    <text evidence="18">The sequence shown here is derived from an EMBL/GenBank/DDBJ whole genome shotgun (WGS) entry which is preliminary data.</text>
</comment>
<proteinExistence type="inferred from homology"/>
<dbReference type="GO" id="GO:0009236">
    <property type="term" value="P:cobalamin biosynthetic process"/>
    <property type="evidence" value="ECO:0007669"/>
    <property type="project" value="UniProtKB-KW"/>
</dbReference>
<dbReference type="SUPFAM" id="SSF52540">
    <property type="entry name" value="P-loop containing nucleoside triphosphate hydrolases"/>
    <property type="match status" value="1"/>
</dbReference>
<evidence type="ECO:0000256" key="11">
    <source>
        <dbReference type="ARBA" id="ARBA00022679"/>
    </source>
</evidence>
<keyword evidence="15" id="KW-0342">GTP-binding</keyword>
<reference evidence="18" key="1">
    <citation type="submission" date="2019-08" db="EMBL/GenBank/DDBJ databases">
        <authorList>
            <person name="Kucharzyk K."/>
            <person name="Murdoch R.W."/>
            <person name="Higgins S."/>
            <person name="Loffler F."/>
        </authorList>
    </citation>
    <scope>NUCLEOTIDE SEQUENCE</scope>
</reference>
<sequence>MNKITLVTGGSRSGKSTFAESLFKDTDDVLYIATAIITDEEMRDRINKHIDTRNNKWTTYEGFKDLENVIKNTKHNNVLLDCVTIMITNLMFEKNLDFDNMTMKEVDEIQNKIKLQFTNLIKAAREEKKNLVMVTNEVGSGLVPEYKLGRIYRDIAGFTNQHIAKLCDEVYFTACGLPLKLK</sequence>
<dbReference type="PANTHER" id="PTHR34848:SF1">
    <property type="entry name" value="BIFUNCTIONAL ADENOSYLCOBALAMIN BIOSYNTHESIS PROTEIN COBU"/>
    <property type="match status" value="1"/>
</dbReference>
<comment type="catalytic activity">
    <reaction evidence="1">
        <text>adenosylcob(III)inamide + ATP = adenosylcob(III)inamide phosphate + ADP + H(+)</text>
        <dbReference type="Rhea" id="RHEA:15769"/>
        <dbReference type="ChEBI" id="CHEBI:2480"/>
        <dbReference type="ChEBI" id="CHEBI:15378"/>
        <dbReference type="ChEBI" id="CHEBI:30616"/>
        <dbReference type="ChEBI" id="CHEBI:58502"/>
        <dbReference type="ChEBI" id="CHEBI:456216"/>
        <dbReference type="EC" id="2.7.1.156"/>
    </reaction>
</comment>
<dbReference type="EC" id="2.7.7.62" evidence="9"/>
<dbReference type="CDD" id="cd00544">
    <property type="entry name" value="CobU"/>
    <property type="match status" value="1"/>
</dbReference>
<evidence type="ECO:0000313" key="18">
    <source>
        <dbReference type="EMBL" id="MPM20191.1"/>
    </source>
</evidence>
<evidence type="ECO:0000256" key="10">
    <source>
        <dbReference type="ARBA" id="ARBA00022573"/>
    </source>
</evidence>
<keyword evidence="11 18" id="KW-0808">Transferase</keyword>